<evidence type="ECO:0000313" key="5">
    <source>
        <dbReference type="Proteomes" id="UP000802098"/>
    </source>
</evidence>
<dbReference type="PANTHER" id="PTHR43788:SF6">
    <property type="entry name" value="DNA HELICASE B"/>
    <property type="match status" value="1"/>
</dbReference>
<gene>
    <name evidence="4" type="ORF">G7087_13990</name>
</gene>
<dbReference type="Pfam" id="PF13538">
    <property type="entry name" value="UvrD_C_2"/>
    <property type="match status" value="1"/>
</dbReference>
<dbReference type="Proteomes" id="UP000802098">
    <property type="component" value="Unassembled WGS sequence"/>
</dbReference>
<dbReference type="InterPro" id="IPR027785">
    <property type="entry name" value="UvrD-like_helicase_C"/>
</dbReference>
<dbReference type="SMART" id="SM00382">
    <property type="entry name" value="AAA"/>
    <property type="match status" value="1"/>
</dbReference>
<sequence>MNDITLTPSQSRAMAAFRAFLDGDAECFLLKGSAGTGKTTLIRAMLAHLDATGRSARTLAPTGRAARILNAKIEASGHSAGTVHGELYALKTIHVHEQARDRNDPGLRFVFPLKDSESTDTVFIVDEASMVGDKETREDLYQFGSGRVLLDLVTYARLARHGRERREPRDPRIVLVGDPAQLPPVGDRQSPALSARYIEQTFGLRCEEHELTEVMRQAGDSAVLDRATTLRGAIARRDFNSFALPPAPGEIEHVAVGSAIGEVVQGLDAGSSVVLVTQANAAARDLNRAVRERRWGDEDRAPRVGDRLLVNKNAPLHDVRNGDIVGLLRLAAAPEVRHVPIRGVEQAVRLAFREVTLLCEHPDGSAREVDARILENLLDSPERELSPVEQRALLVDFRQRHPHLRPNTAEFGAALRQDPWFNALQVKYGYALTCHKAQGGEWDTAIVDFGGVGSGRRSEGFFRWAYTAVTRARRRLLLVSPPSFRAVSALRFVGAPAVAALPVAATPARTAPEPSAAVGIVGEPRVAGCTASVAASNEPAADPDWARFGFQAGQEPLFAHHRRLRDALAGVGVQVLRVQHGQYFERYLLGRDGAQAALQYYYKGDMRVSSVKAVPGSRADAVLLQTCLARCSEALLPGAAAPADADPFHDDFRSELQAALAGIGLRIVATEPGSYRLRCTIEGDGRRGRVDFHHDGRKRWTRATEVGAPGSSLGIFEQVRKALEMAS</sequence>
<keyword evidence="1" id="KW-0547">Nucleotide-binding</keyword>
<comment type="caution">
    <text evidence="4">The sequence shown here is derived from an EMBL/GenBank/DDBJ whole genome shotgun (WGS) entry which is preliminary data.</text>
</comment>
<keyword evidence="2" id="KW-0067">ATP-binding</keyword>
<dbReference type="PANTHER" id="PTHR43788">
    <property type="entry name" value="DNA2/NAM7 HELICASE FAMILY MEMBER"/>
    <property type="match status" value="1"/>
</dbReference>
<reference evidence="4 5" key="1">
    <citation type="submission" date="2020-03" db="EMBL/GenBank/DDBJ databases">
        <title>Rubrivivax benzoatilyticus JA2 (sequenced after 10 years sub-culturing).</title>
        <authorList>
            <person name="Gupta D."/>
            <person name="Chintalapati S."/>
            <person name="Chintalapati V.R."/>
        </authorList>
    </citation>
    <scope>NUCLEOTIDE SEQUENCE [LARGE SCALE GENOMIC DNA]</scope>
    <source>
        <strain evidence="4 5">JA2-Mal</strain>
    </source>
</reference>
<protein>
    <submittedName>
        <fullName evidence="4">AAA family ATPase</fullName>
    </submittedName>
</protein>
<dbReference type="InterPro" id="IPR027417">
    <property type="entry name" value="P-loop_NTPase"/>
</dbReference>
<dbReference type="RefSeq" id="WP_009855620.1">
    <property type="nucleotide sequence ID" value="NZ_JAAOCD010000006.1"/>
</dbReference>
<proteinExistence type="predicted"/>
<dbReference type="Pfam" id="PF22721">
    <property type="entry name" value="TBP-TOTE"/>
    <property type="match status" value="2"/>
</dbReference>
<dbReference type="InterPro" id="IPR003593">
    <property type="entry name" value="AAA+_ATPase"/>
</dbReference>
<dbReference type="SUPFAM" id="SSF52540">
    <property type="entry name" value="P-loop containing nucleoside triphosphate hydrolases"/>
    <property type="match status" value="1"/>
</dbReference>
<dbReference type="InterPro" id="IPR050534">
    <property type="entry name" value="Coronavir_polyprotein_1ab"/>
</dbReference>
<evidence type="ECO:0000313" key="4">
    <source>
        <dbReference type="EMBL" id="NHK99493.1"/>
    </source>
</evidence>
<dbReference type="CDD" id="cd18809">
    <property type="entry name" value="SF1_C_RecD"/>
    <property type="match status" value="1"/>
</dbReference>
<dbReference type="Pfam" id="PF13604">
    <property type="entry name" value="AAA_30"/>
    <property type="match status" value="1"/>
</dbReference>
<evidence type="ECO:0000256" key="2">
    <source>
        <dbReference type="ARBA" id="ARBA00022840"/>
    </source>
</evidence>
<accession>A0ABX0I0Z7</accession>
<dbReference type="Gene3D" id="3.40.50.300">
    <property type="entry name" value="P-loop containing nucleotide triphosphate hydrolases"/>
    <property type="match status" value="2"/>
</dbReference>
<evidence type="ECO:0000259" key="3">
    <source>
        <dbReference type="SMART" id="SM00382"/>
    </source>
</evidence>
<evidence type="ECO:0000256" key="1">
    <source>
        <dbReference type="ARBA" id="ARBA00022741"/>
    </source>
</evidence>
<feature type="domain" description="AAA+ ATPase" evidence="3">
    <location>
        <begin position="24"/>
        <end position="207"/>
    </location>
</feature>
<name>A0ABX0I0Z7_9BURK</name>
<dbReference type="InterPro" id="IPR054572">
    <property type="entry name" value="TBP-TOTE"/>
</dbReference>
<dbReference type="EMBL" id="JAAOCD010000006">
    <property type="protein sequence ID" value="NHK99493.1"/>
    <property type="molecule type" value="Genomic_DNA"/>
</dbReference>
<keyword evidence="5" id="KW-1185">Reference proteome</keyword>
<organism evidence="4 5">
    <name type="scientific">Rubrivivax benzoatilyticus</name>
    <dbReference type="NCBI Taxonomy" id="316997"/>
    <lineage>
        <taxon>Bacteria</taxon>
        <taxon>Pseudomonadati</taxon>
        <taxon>Pseudomonadota</taxon>
        <taxon>Betaproteobacteria</taxon>
        <taxon>Burkholderiales</taxon>
        <taxon>Sphaerotilaceae</taxon>
        <taxon>Rubrivivax</taxon>
    </lineage>
</organism>